<proteinExistence type="predicted"/>
<organism evidence="1 2">
    <name type="scientific">Phyllosticta capitalensis</name>
    <dbReference type="NCBI Taxonomy" id="121624"/>
    <lineage>
        <taxon>Eukaryota</taxon>
        <taxon>Fungi</taxon>
        <taxon>Dikarya</taxon>
        <taxon>Ascomycota</taxon>
        <taxon>Pezizomycotina</taxon>
        <taxon>Dothideomycetes</taxon>
        <taxon>Dothideomycetes incertae sedis</taxon>
        <taxon>Botryosphaeriales</taxon>
        <taxon>Phyllostictaceae</taxon>
        <taxon>Phyllosticta</taxon>
    </lineage>
</organism>
<gene>
    <name evidence="1" type="ORF">HDK90DRAFT_463628</name>
</gene>
<name>A0ABR1YUV9_9PEZI</name>
<dbReference type="Proteomes" id="UP001492380">
    <property type="component" value="Unassembled WGS sequence"/>
</dbReference>
<reference evidence="1 2" key="1">
    <citation type="submission" date="2024-04" db="EMBL/GenBank/DDBJ databases">
        <title>Phyllosticta paracitricarpa is synonymous to the EU quarantine fungus P. citricarpa based on phylogenomic analyses.</title>
        <authorList>
            <consortium name="Lawrence Berkeley National Laboratory"/>
            <person name="Van Ingen-Buijs V.A."/>
            <person name="Van Westerhoven A.C."/>
            <person name="Haridas S."/>
            <person name="Skiadas P."/>
            <person name="Martin F."/>
            <person name="Groenewald J.Z."/>
            <person name="Crous P.W."/>
            <person name="Seidl M.F."/>
        </authorList>
    </citation>
    <scope>NUCLEOTIDE SEQUENCE [LARGE SCALE GENOMIC DNA]</scope>
    <source>
        <strain evidence="1 2">CBS 123374</strain>
    </source>
</reference>
<sequence>MVYWNVLYHSDYENINIMLIKAENGGFPPTSRRYMQEWALEELAMLAQIPEGSPREFTISSVNSSMILIRGQEVVHQAMVQHDIRPDTCPIWKDLYTRATRLGWYLMRFGV</sequence>
<dbReference type="EMBL" id="JBBWRZ010000003">
    <property type="protein sequence ID" value="KAK8239981.1"/>
    <property type="molecule type" value="Genomic_DNA"/>
</dbReference>
<comment type="caution">
    <text evidence="1">The sequence shown here is derived from an EMBL/GenBank/DDBJ whole genome shotgun (WGS) entry which is preliminary data.</text>
</comment>
<keyword evidence="2" id="KW-1185">Reference proteome</keyword>
<protein>
    <submittedName>
        <fullName evidence="1">Uncharacterized protein</fullName>
    </submittedName>
</protein>
<accession>A0ABR1YUV9</accession>
<evidence type="ECO:0000313" key="2">
    <source>
        <dbReference type="Proteomes" id="UP001492380"/>
    </source>
</evidence>
<evidence type="ECO:0000313" key="1">
    <source>
        <dbReference type="EMBL" id="KAK8239981.1"/>
    </source>
</evidence>